<accession>A0A392TMK9</accession>
<reference evidence="1 2" key="1">
    <citation type="journal article" date="2018" name="Front. Plant Sci.">
        <title>Red Clover (Trifolium pratense) and Zigzag Clover (T. medium) - A Picture of Genomic Similarities and Differences.</title>
        <authorList>
            <person name="Dluhosova J."/>
            <person name="Istvanek J."/>
            <person name="Nedelnik J."/>
            <person name="Repkova J."/>
        </authorList>
    </citation>
    <scope>NUCLEOTIDE SEQUENCE [LARGE SCALE GENOMIC DNA]</scope>
    <source>
        <strain evidence="2">cv. 10/8</strain>
        <tissue evidence="1">Leaf</tissue>
    </source>
</reference>
<organism evidence="1 2">
    <name type="scientific">Trifolium medium</name>
    <dbReference type="NCBI Taxonomy" id="97028"/>
    <lineage>
        <taxon>Eukaryota</taxon>
        <taxon>Viridiplantae</taxon>
        <taxon>Streptophyta</taxon>
        <taxon>Embryophyta</taxon>
        <taxon>Tracheophyta</taxon>
        <taxon>Spermatophyta</taxon>
        <taxon>Magnoliopsida</taxon>
        <taxon>eudicotyledons</taxon>
        <taxon>Gunneridae</taxon>
        <taxon>Pentapetalae</taxon>
        <taxon>rosids</taxon>
        <taxon>fabids</taxon>
        <taxon>Fabales</taxon>
        <taxon>Fabaceae</taxon>
        <taxon>Papilionoideae</taxon>
        <taxon>50 kb inversion clade</taxon>
        <taxon>NPAAA clade</taxon>
        <taxon>Hologalegina</taxon>
        <taxon>IRL clade</taxon>
        <taxon>Trifolieae</taxon>
        <taxon>Trifolium</taxon>
    </lineage>
</organism>
<dbReference type="AlphaFoldDB" id="A0A392TMK9"/>
<proteinExistence type="predicted"/>
<comment type="caution">
    <text evidence="1">The sequence shown here is derived from an EMBL/GenBank/DDBJ whole genome shotgun (WGS) entry which is preliminary data.</text>
</comment>
<name>A0A392TMK9_9FABA</name>
<keyword evidence="2" id="KW-1185">Reference proteome</keyword>
<dbReference type="Proteomes" id="UP000265520">
    <property type="component" value="Unassembled WGS sequence"/>
</dbReference>
<evidence type="ECO:0000313" key="2">
    <source>
        <dbReference type="Proteomes" id="UP000265520"/>
    </source>
</evidence>
<evidence type="ECO:0000313" key="1">
    <source>
        <dbReference type="EMBL" id="MCI61135.1"/>
    </source>
</evidence>
<sequence>MGGFKSAERCWLEFRGGLDELLGDGVPYAMVVAQ</sequence>
<protein>
    <submittedName>
        <fullName evidence="1">Uncharacterized protein</fullName>
    </submittedName>
</protein>
<dbReference type="EMBL" id="LXQA010594149">
    <property type="protein sequence ID" value="MCI61135.1"/>
    <property type="molecule type" value="Genomic_DNA"/>
</dbReference>